<proteinExistence type="predicted"/>
<reference evidence="1 2" key="1">
    <citation type="submission" date="2020-01" db="EMBL/GenBank/DDBJ databases">
        <title>Paenibacillus sp. nov., isolated from tomato rhizosphere.</title>
        <authorList>
            <person name="Weon H.-Y."/>
            <person name="Lee S.A."/>
        </authorList>
    </citation>
    <scope>NUCLEOTIDE SEQUENCE [LARGE SCALE GENOMIC DNA]</scope>
    <source>
        <strain evidence="1 2">12200R-189</strain>
    </source>
</reference>
<dbReference type="KEGG" id="plyc:GXP70_04010"/>
<evidence type="ECO:0000313" key="1">
    <source>
        <dbReference type="EMBL" id="QHT59214.1"/>
    </source>
</evidence>
<accession>A0A6C0FV78</accession>
<dbReference type="RefSeq" id="WP_162355282.1">
    <property type="nucleotide sequence ID" value="NZ_CP048209.1"/>
</dbReference>
<name>A0A6C0FV78_9BACL</name>
<evidence type="ECO:0000313" key="2">
    <source>
        <dbReference type="Proteomes" id="UP000476064"/>
    </source>
</evidence>
<keyword evidence="2" id="KW-1185">Reference proteome</keyword>
<organism evidence="1 2">
    <name type="scientific">Paenibacillus lycopersici</name>
    <dbReference type="NCBI Taxonomy" id="2704462"/>
    <lineage>
        <taxon>Bacteria</taxon>
        <taxon>Bacillati</taxon>
        <taxon>Bacillota</taxon>
        <taxon>Bacilli</taxon>
        <taxon>Bacillales</taxon>
        <taxon>Paenibacillaceae</taxon>
        <taxon>Paenibacillus</taxon>
    </lineage>
</organism>
<protein>
    <submittedName>
        <fullName evidence="1">Uncharacterized protein</fullName>
    </submittedName>
</protein>
<dbReference type="AlphaFoldDB" id="A0A6C0FV78"/>
<dbReference type="Proteomes" id="UP000476064">
    <property type="component" value="Chromosome"/>
</dbReference>
<sequence>MMNAIATAIVLAIAGVLVAAMIYIVKLSAADSGKTSELRRFAEALFGGNAAGQEAAAEAEEPADARERLAASRESFSEPCPACGETVTQRDADCPGCGLRLV</sequence>
<dbReference type="EMBL" id="CP048209">
    <property type="protein sequence ID" value="QHT59214.1"/>
    <property type="molecule type" value="Genomic_DNA"/>
</dbReference>
<gene>
    <name evidence="1" type="ORF">GXP70_04010</name>
</gene>